<dbReference type="Pfam" id="PF22011">
    <property type="entry name" value="DUF6931"/>
    <property type="match status" value="1"/>
</dbReference>
<comment type="caution">
    <text evidence="2">The sequence shown here is derived from an EMBL/GenBank/DDBJ whole genome shotgun (WGS) entry which is preliminary data.</text>
</comment>
<dbReference type="AlphaFoldDB" id="A0A365UD48"/>
<sequence>MAQRFENLTKLPAEPAKRRLAMANARLKTPVTARAAASVPQVLAELDSIGGPLAGADMLRLLSVALPPRELVWWACLAGRDTIEGDDVPPPLAAAEAWVFTPDDERRSAARAAMETAEPDDDTALCAFCAVTAEGTLGPGELAQYEAPPGAAENAAFGINMIALSRQGWGLEDGFAYLLDRGLDIARGGDGKTVPRPKAAAPDSAETVP</sequence>
<dbReference type="RefSeq" id="WP_113287399.1">
    <property type="nucleotide sequence ID" value="NZ_QNTQ01000001.1"/>
</dbReference>
<protein>
    <submittedName>
        <fullName evidence="2">Uncharacterized protein</fullName>
    </submittedName>
</protein>
<accession>A0A365UD48</accession>
<evidence type="ECO:0000256" key="1">
    <source>
        <dbReference type="SAM" id="MobiDB-lite"/>
    </source>
</evidence>
<organism evidence="2 3">
    <name type="scientific">Rhodosalinus halophilus</name>
    <dbReference type="NCBI Taxonomy" id="2259333"/>
    <lineage>
        <taxon>Bacteria</taxon>
        <taxon>Pseudomonadati</taxon>
        <taxon>Pseudomonadota</taxon>
        <taxon>Alphaproteobacteria</taxon>
        <taxon>Rhodobacterales</taxon>
        <taxon>Paracoccaceae</taxon>
        <taxon>Rhodosalinus</taxon>
    </lineage>
</organism>
<dbReference type="Proteomes" id="UP000253370">
    <property type="component" value="Unassembled WGS sequence"/>
</dbReference>
<proteinExistence type="predicted"/>
<dbReference type="InterPro" id="IPR053855">
    <property type="entry name" value="DUF6931"/>
</dbReference>
<reference evidence="2 3" key="1">
    <citation type="submission" date="2018-07" db="EMBL/GenBank/DDBJ databases">
        <title>Rhodosalinus sp. strain E84T genomic sequence and assembly.</title>
        <authorList>
            <person name="Liu Z.-W."/>
            <person name="Lu D.-C."/>
        </authorList>
    </citation>
    <scope>NUCLEOTIDE SEQUENCE [LARGE SCALE GENOMIC DNA]</scope>
    <source>
        <strain evidence="2 3">E84</strain>
    </source>
</reference>
<evidence type="ECO:0000313" key="3">
    <source>
        <dbReference type="Proteomes" id="UP000253370"/>
    </source>
</evidence>
<dbReference type="OrthoDB" id="5572566at2"/>
<evidence type="ECO:0000313" key="2">
    <source>
        <dbReference type="EMBL" id="RBI87375.1"/>
    </source>
</evidence>
<keyword evidence="3" id="KW-1185">Reference proteome</keyword>
<dbReference type="EMBL" id="QNTQ01000001">
    <property type="protein sequence ID" value="RBI87375.1"/>
    <property type="molecule type" value="Genomic_DNA"/>
</dbReference>
<name>A0A365UD48_9RHOB</name>
<feature type="region of interest" description="Disordered" evidence="1">
    <location>
        <begin position="186"/>
        <end position="209"/>
    </location>
</feature>
<gene>
    <name evidence="2" type="ORF">DRV85_00080</name>
</gene>